<feature type="compositionally biased region" description="Polar residues" evidence="1">
    <location>
        <begin position="168"/>
        <end position="179"/>
    </location>
</feature>
<gene>
    <name evidence="3" type="primary">LOC111013182</name>
</gene>
<organism evidence="2 3">
    <name type="scientific">Momordica charantia</name>
    <name type="common">Bitter gourd</name>
    <name type="synonym">Balsam pear</name>
    <dbReference type="NCBI Taxonomy" id="3673"/>
    <lineage>
        <taxon>Eukaryota</taxon>
        <taxon>Viridiplantae</taxon>
        <taxon>Streptophyta</taxon>
        <taxon>Embryophyta</taxon>
        <taxon>Tracheophyta</taxon>
        <taxon>Spermatophyta</taxon>
        <taxon>Magnoliopsida</taxon>
        <taxon>eudicotyledons</taxon>
        <taxon>Gunneridae</taxon>
        <taxon>Pentapetalae</taxon>
        <taxon>rosids</taxon>
        <taxon>fabids</taxon>
        <taxon>Cucurbitales</taxon>
        <taxon>Cucurbitaceae</taxon>
        <taxon>Momordiceae</taxon>
        <taxon>Momordica</taxon>
    </lineage>
</organism>
<evidence type="ECO:0000313" key="3">
    <source>
        <dbReference type="RefSeq" id="XP_022143271.1"/>
    </source>
</evidence>
<feature type="region of interest" description="Disordered" evidence="1">
    <location>
        <begin position="144"/>
        <end position="179"/>
    </location>
</feature>
<sequence>MKKAFELSTLCDVRTCVLIHGPAPPQDGDCSAVESHTWPLNREEIEGIIRAYKTSYFQKPLMKSFDLYGYFSDRMKKIEAERAKFRNDAEDIKCPSWDERLECLSGHQLRLVMEDLGSKSEVAEGMIGFMEGVSAIDFICGSTENQTPNTENSTIEGASATDFIGGPTENQTSNSENSTIDSQWFPFHDGLQTEEALLMMPDHDFSNLLFGTNGVDYTYEHLLSNEMMMENNNMGEFQSAAPLQPILPLSYLQCASDYSQMMNNAFSVSKGHSYLKAVELLLLILLTFALLGV</sequence>
<name>A0A6J1CPS5_MOMCH</name>
<keyword evidence="2" id="KW-1185">Reference proteome</keyword>
<dbReference type="Gene3D" id="3.40.1810.10">
    <property type="entry name" value="Transcription factor, MADS-box"/>
    <property type="match status" value="1"/>
</dbReference>
<dbReference type="Proteomes" id="UP000504603">
    <property type="component" value="Unplaced"/>
</dbReference>
<feature type="compositionally biased region" description="Polar residues" evidence="1">
    <location>
        <begin position="144"/>
        <end position="156"/>
    </location>
</feature>
<accession>A0A6J1CPS5</accession>
<proteinExistence type="predicted"/>
<dbReference type="GO" id="GO:0003677">
    <property type="term" value="F:DNA binding"/>
    <property type="evidence" value="ECO:0007669"/>
    <property type="project" value="InterPro"/>
</dbReference>
<dbReference type="GO" id="GO:0046983">
    <property type="term" value="F:protein dimerization activity"/>
    <property type="evidence" value="ECO:0007669"/>
    <property type="project" value="InterPro"/>
</dbReference>
<dbReference type="OrthoDB" id="601557at2759"/>
<dbReference type="GeneID" id="111013182"/>
<dbReference type="RefSeq" id="XP_022143271.1">
    <property type="nucleotide sequence ID" value="XM_022287579.1"/>
</dbReference>
<dbReference type="SUPFAM" id="SSF55455">
    <property type="entry name" value="SRF-like"/>
    <property type="match status" value="1"/>
</dbReference>
<evidence type="ECO:0000256" key="1">
    <source>
        <dbReference type="SAM" id="MobiDB-lite"/>
    </source>
</evidence>
<dbReference type="KEGG" id="mcha:111013182"/>
<reference evidence="3" key="1">
    <citation type="submission" date="2025-08" db="UniProtKB">
        <authorList>
            <consortium name="RefSeq"/>
        </authorList>
    </citation>
    <scope>IDENTIFICATION</scope>
    <source>
        <strain evidence="3">OHB3-1</strain>
    </source>
</reference>
<dbReference type="InterPro" id="IPR036879">
    <property type="entry name" value="TF_MADSbox_sf"/>
</dbReference>
<dbReference type="AlphaFoldDB" id="A0A6J1CPS5"/>
<protein>
    <submittedName>
        <fullName evidence="3">Uncharacterized protein LOC111013182 isoform X1</fullName>
    </submittedName>
</protein>
<evidence type="ECO:0000313" key="2">
    <source>
        <dbReference type="Proteomes" id="UP000504603"/>
    </source>
</evidence>